<reference evidence="3" key="1">
    <citation type="submission" date="2018-04" db="EMBL/GenBank/DDBJ databases">
        <authorList>
            <person name="Cornet L."/>
        </authorList>
    </citation>
    <scope>NUCLEOTIDE SEQUENCE [LARGE SCALE GENOMIC DNA]</scope>
</reference>
<organism evidence="2 3">
    <name type="scientific">Shackletoniella antarctica</name>
    <dbReference type="NCBI Taxonomy" id="268115"/>
    <lineage>
        <taxon>Bacteria</taxon>
        <taxon>Bacillati</taxon>
        <taxon>Cyanobacteriota</taxon>
        <taxon>Cyanophyceae</taxon>
        <taxon>Oculatellales</taxon>
        <taxon>Oculatellaceae</taxon>
        <taxon>Shackletoniella</taxon>
    </lineage>
</organism>
<comment type="caution">
    <text evidence="2">The sequence shown here is derived from an EMBL/GenBank/DDBJ whole genome shotgun (WGS) entry which is preliminary data.</text>
</comment>
<dbReference type="InterPro" id="IPR022789">
    <property type="entry name" value="ParD"/>
</dbReference>
<dbReference type="Pfam" id="PF03693">
    <property type="entry name" value="ParD_antitoxin"/>
    <property type="match status" value="1"/>
</dbReference>
<gene>
    <name evidence="2" type="ORF">DCF17_12785</name>
</gene>
<dbReference type="SUPFAM" id="SSF47598">
    <property type="entry name" value="Ribbon-helix-helix"/>
    <property type="match status" value="1"/>
</dbReference>
<dbReference type="GO" id="GO:0006355">
    <property type="term" value="P:regulation of DNA-templated transcription"/>
    <property type="evidence" value="ECO:0007669"/>
    <property type="project" value="InterPro"/>
</dbReference>
<proteinExistence type="predicted"/>
<dbReference type="InterPro" id="IPR010985">
    <property type="entry name" value="Ribbon_hlx_hlx"/>
</dbReference>
<protein>
    <submittedName>
        <fullName evidence="2">Type II toxin-antitoxin system ParD family antitoxin</fullName>
    </submittedName>
</protein>
<name>A0A2W4W5P3_9CYAN</name>
<reference evidence="2 3" key="2">
    <citation type="submission" date="2018-06" db="EMBL/GenBank/DDBJ databases">
        <title>Metagenomic assembly of (sub)arctic Cyanobacteria and their associated microbiome from non-axenic cultures.</title>
        <authorList>
            <person name="Baurain D."/>
        </authorList>
    </citation>
    <scope>NUCLEOTIDE SEQUENCE [LARGE SCALE GENOMIC DNA]</scope>
    <source>
        <strain evidence="2">ULC041bin1</strain>
    </source>
</reference>
<evidence type="ECO:0000313" key="3">
    <source>
        <dbReference type="Proteomes" id="UP000249081"/>
    </source>
</evidence>
<evidence type="ECO:0000256" key="1">
    <source>
        <dbReference type="ARBA" id="ARBA00022649"/>
    </source>
</evidence>
<dbReference type="InterPro" id="IPR038296">
    <property type="entry name" value="ParD_sf"/>
</dbReference>
<dbReference type="Proteomes" id="UP000249081">
    <property type="component" value="Unassembled WGS sequence"/>
</dbReference>
<dbReference type="Gene3D" id="6.10.10.120">
    <property type="entry name" value="Antitoxin ParD1-like"/>
    <property type="match status" value="1"/>
</dbReference>
<dbReference type="EMBL" id="QBMN01000083">
    <property type="protein sequence ID" value="PZO39782.1"/>
    <property type="molecule type" value="Genomic_DNA"/>
</dbReference>
<sequence>MPTSLTSSQETLLQRLVDAGRFQNASEALETALRLLEKREQHYQQWLQDAQHKIAIGIDQLDRGEGLDGDDVIERLQAKITQARSQDQ</sequence>
<accession>A0A2W4W5P3</accession>
<keyword evidence="1" id="KW-1277">Toxin-antitoxin system</keyword>
<evidence type="ECO:0000313" key="2">
    <source>
        <dbReference type="EMBL" id="PZO39782.1"/>
    </source>
</evidence>
<dbReference type="AlphaFoldDB" id="A0A2W4W5P3"/>